<feature type="transmembrane region" description="Helical" evidence="1">
    <location>
        <begin position="60"/>
        <end position="82"/>
    </location>
</feature>
<dbReference type="EMBL" id="JAOPJZ010000001">
    <property type="protein sequence ID" value="MCU4750572.1"/>
    <property type="molecule type" value="Genomic_DNA"/>
</dbReference>
<dbReference type="RefSeq" id="WP_342805485.1">
    <property type="nucleotide sequence ID" value="NZ_JAOPJZ010000001.1"/>
</dbReference>
<reference evidence="2 3" key="1">
    <citation type="submission" date="2022-09" db="EMBL/GenBank/DDBJ databases">
        <title>Enrichment on poylsaccharides allowed isolation of novel metabolic and taxonomic groups of Haloarchaea.</title>
        <authorList>
            <person name="Sorokin D.Y."/>
            <person name="Elcheninov A.G."/>
            <person name="Khizhniak T.V."/>
            <person name="Kolganova T.V."/>
            <person name="Kublanov I.V."/>
        </authorList>
    </citation>
    <scope>NUCLEOTIDE SEQUENCE [LARGE SCALE GENOMIC DNA]</scope>
    <source>
        <strain evidence="2 3">AArc-curdl1</strain>
    </source>
</reference>
<accession>A0AAP2Z4H2</accession>
<proteinExistence type="predicted"/>
<organism evidence="2 3">
    <name type="scientific">Natronosalvus hydrolyticus</name>
    <dbReference type="NCBI Taxonomy" id="2979988"/>
    <lineage>
        <taxon>Archaea</taxon>
        <taxon>Methanobacteriati</taxon>
        <taxon>Methanobacteriota</taxon>
        <taxon>Stenosarchaea group</taxon>
        <taxon>Halobacteria</taxon>
        <taxon>Halobacteriales</taxon>
        <taxon>Natrialbaceae</taxon>
        <taxon>Natronosalvus</taxon>
    </lineage>
</organism>
<dbReference type="Pfam" id="PF04307">
    <property type="entry name" value="YdjM"/>
    <property type="match status" value="1"/>
</dbReference>
<sequence length="200" mass="21867">MWPWEHVVVGYFSYSVFTHLVYRDTPGALETLAVVGASLLPDLIDKPLAWEFGVFDTGYALGHSVFFAVPVCTAIGMLTRLYGRPRLGLAFGVGYLAHLPADVIPMYFRNGTLPFERILWPVQSAPPDSVQAGFLEQFFTAVESYRAGLLSGELASVEWAGLALVAITALLWLYDGAPVARELVTGSKNGLLAMVARVWN</sequence>
<comment type="caution">
    <text evidence="2">The sequence shown here is derived from an EMBL/GenBank/DDBJ whole genome shotgun (WGS) entry which is preliminary data.</text>
</comment>
<keyword evidence="1" id="KW-0472">Membrane</keyword>
<evidence type="ECO:0000256" key="1">
    <source>
        <dbReference type="SAM" id="Phobius"/>
    </source>
</evidence>
<feature type="transmembrane region" description="Helical" evidence="1">
    <location>
        <begin position="154"/>
        <end position="174"/>
    </location>
</feature>
<feature type="transmembrane region" description="Helical" evidence="1">
    <location>
        <begin position="89"/>
        <end position="108"/>
    </location>
</feature>
<evidence type="ECO:0000313" key="2">
    <source>
        <dbReference type="EMBL" id="MCU4750572.1"/>
    </source>
</evidence>
<gene>
    <name evidence="2" type="ORF">OB919_01020</name>
</gene>
<dbReference type="InterPro" id="IPR007404">
    <property type="entry name" value="YdjM-like"/>
</dbReference>
<dbReference type="AlphaFoldDB" id="A0AAP2Z4H2"/>
<protein>
    <submittedName>
        <fullName evidence="2">Metal-dependent hydrolase</fullName>
    </submittedName>
</protein>
<keyword evidence="1" id="KW-1133">Transmembrane helix</keyword>
<keyword evidence="3" id="KW-1185">Reference proteome</keyword>
<name>A0AAP2Z4H2_9EURY</name>
<evidence type="ECO:0000313" key="3">
    <source>
        <dbReference type="Proteomes" id="UP001321047"/>
    </source>
</evidence>
<dbReference type="Proteomes" id="UP001321047">
    <property type="component" value="Unassembled WGS sequence"/>
</dbReference>
<keyword evidence="1" id="KW-0812">Transmembrane</keyword>
<dbReference type="GO" id="GO:0016787">
    <property type="term" value="F:hydrolase activity"/>
    <property type="evidence" value="ECO:0007669"/>
    <property type="project" value="UniProtKB-KW"/>
</dbReference>
<keyword evidence="2" id="KW-0378">Hydrolase</keyword>